<keyword evidence="4 6" id="KW-1133">Transmembrane helix</keyword>
<dbReference type="AlphaFoldDB" id="X1PU35"/>
<evidence type="ECO:0000259" key="7">
    <source>
        <dbReference type="Pfam" id="PF02706"/>
    </source>
</evidence>
<evidence type="ECO:0000256" key="3">
    <source>
        <dbReference type="ARBA" id="ARBA00022692"/>
    </source>
</evidence>
<evidence type="ECO:0000256" key="5">
    <source>
        <dbReference type="ARBA" id="ARBA00023136"/>
    </source>
</evidence>
<keyword evidence="3 6" id="KW-0812">Transmembrane</keyword>
<dbReference type="EMBL" id="BARV01025678">
    <property type="protein sequence ID" value="GAI46016.1"/>
    <property type="molecule type" value="Genomic_DNA"/>
</dbReference>
<feature type="transmembrane region" description="Helical" evidence="6">
    <location>
        <begin position="22"/>
        <end position="40"/>
    </location>
</feature>
<feature type="domain" description="Polysaccharide chain length determinant N-terminal" evidence="7">
    <location>
        <begin position="7"/>
        <end position="103"/>
    </location>
</feature>
<dbReference type="InterPro" id="IPR050445">
    <property type="entry name" value="Bact_polysacc_biosynth/exp"/>
</dbReference>
<dbReference type="PANTHER" id="PTHR32309">
    <property type="entry name" value="TYROSINE-PROTEIN KINASE"/>
    <property type="match status" value="1"/>
</dbReference>
<evidence type="ECO:0000256" key="6">
    <source>
        <dbReference type="SAM" id="Phobius"/>
    </source>
</evidence>
<comment type="caution">
    <text evidence="8">The sequence shown here is derived from an EMBL/GenBank/DDBJ whole genome shotgun (WGS) entry which is preliminary data.</text>
</comment>
<dbReference type="GO" id="GO:0005886">
    <property type="term" value="C:plasma membrane"/>
    <property type="evidence" value="ECO:0007669"/>
    <property type="project" value="UniProtKB-SubCell"/>
</dbReference>
<proteinExistence type="predicted"/>
<evidence type="ECO:0000256" key="1">
    <source>
        <dbReference type="ARBA" id="ARBA00004651"/>
    </source>
</evidence>
<protein>
    <recommendedName>
        <fullName evidence="7">Polysaccharide chain length determinant N-terminal domain-containing protein</fullName>
    </recommendedName>
</protein>
<evidence type="ECO:0000313" key="8">
    <source>
        <dbReference type="EMBL" id="GAI46016.1"/>
    </source>
</evidence>
<keyword evidence="5 6" id="KW-0472">Membrane</keyword>
<feature type="non-terminal residue" evidence="8">
    <location>
        <position position="154"/>
    </location>
</feature>
<evidence type="ECO:0000256" key="4">
    <source>
        <dbReference type="ARBA" id="ARBA00022989"/>
    </source>
</evidence>
<dbReference type="InterPro" id="IPR003856">
    <property type="entry name" value="LPS_length_determ_N"/>
</dbReference>
<dbReference type="Pfam" id="PF02706">
    <property type="entry name" value="Wzz"/>
    <property type="match status" value="1"/>
</dbReference>
<keyword evidence="2" id="KW-1003">Cell membrane</keyword>
<sequence>MPEKEEGIELRQYWEVLWRHKWIVLLAVVVVFVGTMIFTYRQPSVYKAQSKVLINPPPSLYPYTVPGQIVASQGLPYAQDLPYYINYLENYRVWLTGETMMDKIIERVKSLYPKSEEIPFSMGVSVIRDTSIFNLEIESSDPELCKVAANATAQ</sequence>
<evidence type="ECO:0000256" key="2">
    <source>
        <dbReference type="ARBA" id="ARBA00022475"/>
    </source>
</evidence>
<accession>X1PU35</accession>
<organism evidence="8">
    <name type="scientific">marine sediment metagenome</name>
    <dbReference type="NCBI Taxonomy" id="412755"/>
    <lineage>
        <taxon>unclassified sequences</taxon>
        <taxon>metagenomes</taxon>
        <taxon>ecological metagenomes</taxon>
    </lineage>
</organism>
<comment type="subcellular location">
    <subcellularLocation>
        <location evidence="1">Cell membrane</location>
        <topology evidence="1">Multi-pass membrane protein</topology>
    </subcellularLocation>
</comment>
<gene>
    <name evidence="8" type="ORF">S06H3_41626</name>
</gene>
<dbReference type="PANTHER" id="PTHR32309:SF31">
    <property type="entry name" value="CAPSULAR EXOPOLYSACCHARIDE FAMILY"/>
    <property type="match status" value="1"/>
</dbReference>
<name>X1PU35_9ZZZZ</name>
<reference evidence="8" key="1">
    <citation type="journal article" date="2014" name="Front. Microbiol.">
        <title>High frequency of phylogenetically diverse reductive dehalogenase-homologous genes in deep subseafloor sedimentary metagenomes.</title>
        <authorList>
            <person name="Kawai M."/>
            <person name="Futagami T."/>
            <person name="Toyoda A."/>
            <person name="Takaki Y."/>
            <person name="Nishi S."/>
            <person name="Hori S."/>
            <person name="Arai W."/>
            <person name="Tsubouchi T."/>
            <person name="Morono Y."/>
            <person name="Uchiyama I."/>
            <person name="Ito T."/>
            <person name="Fujiyama A."/>
            <person name="Inagaki F."/>
            <person name="Takami H."/>
        </authorList>
    </citation>
    <scope>NUCLEOTIDE SEQUENCE</scope>
    <source>
        <strain evidence="8">Expedition CK06-06</strain>
    </source>
</reference>